<evidence type="ECO:0000256" key="7">
    <source>
        <dbReference type="ARBA" id="ARBA00023242"/>
    </source>
</evidence>
<feature type="domain" description="HTH myb-type" evidence="10">
    <location>
        <begin position="4"/>
        <end position="60"/>
    </location>
</feature>
<dbReference type="Gene3D" id="1.10.10.60">
    <property type="entry name" value="Homeodomain-like"/>
    <property type="match status" value="2"/>
</dbReference>
<comment type="caution">
    <text evidence="11">The sequence shown here is derived from an EMBL/GenBank/DDBJ whole genome shotgun (WGS) entry which is preliminary data.</text>
</comment>
<dbReference type="CDD" id="cd00167">
    <property type="entry name" value="SANT"/>
    <property type="match status" value="2"/>
</dbReference>
<feature type="domain" description="Myb-like" evidence="9">
    <location>
        <begin position="57"/>
        <end position="107"/>
    </location>
</feature>
<feature type="region of interest" description="Disordered" evidence="8">
    <location>
        <begin position="211"/>
        <end position="240"/>
    </location>
</feature>
<dbReference type="PANTHER" id="PTHR47999">
    <property type="entry name" value="TRANSCRIPTION FACTOR MYB8-RELATED-RELATED"/>
    <property type="match status" value="1"/>
</dbReference>
<keyword evidence="12" id="KW-1185">Reference proteome</keyword>
<dbReference type="GO" id="GO:0005634">
    <property type="term" value="C:nucleus"/>
    <property type="evidence" value="ECO:0007669"/>
    <property type="project" value="UniProtKB-SubCell"/>
</dbReference>
<dbReference type="InterPro" id="IPR015495">
    <property type="entry name" value="Myb_TF_plants"/>
</dbReference>
<dbReference type="PANTHER" id="PTHR47999:SF24">
    <property type="entry name" value="TRANSCRIPTION FACTOR MYB90"/>
    <property type="match status" value="1"/>
</dbReference>
<dbReference type="AlphaFoldDB" id="A0A200PYD2"/>
<keyword evidence="4" id="KW-0238">DNA-binding</keyword>
<dbReference type="SUPFAM" id="SSF46689">
    <property type="entry name" value="Homeodomain-like"/>
    <property type="match status" value="1"/>
</dbReference>
<dbReference type="GO" id="GO:0003677">
    <property type="term" value="F:DNA binding"/>
    <property type="evidence" value="ECO:0007669"/>
    <property type="project" value="UniProtKB-KW"/>
</dbReference>
<evidence type="ECO:0000313" key="11">
    <source>
        <dbReference type="EMBL" id="OVA03249.1"/>
    </source>
</evidence>
<dbReference type="FunFam" id="1.10.10.60:FF:000218">
    <property type="entry name" value="Myb transcription factor"/>
    <property type="match status" value="1"/>
</dbReference>
<evidence type="ECO:0000256" key="4">
    <source>
        <dbReference type="ARBA" id="ARBA00023125"/>
    </source>
</evidence>
<evidence type="ECO:0000313" key="12">
    <source>
        <dbReference type="Proteomes" id="UP000195402"/>
    </source>
</evidence>
<evidence type="ECO:0000256" key="2">
    <source>
        <dbReference type="ARBA" id="ARBA00022737"/>
    </source>
</evidence>
<organism evidence="11 12">
    <name type="scientific">Macleaya cordata</name>
    <name type="common">Five-seeded plume-poppy</name>
    <name type="synonym">Bocconia cordata</name>
    <dbReference type="NCBI Taxonomy" id="56857"/>
    <lineage>
        <taxon>Eukaryota</taxon>
        <taxon>Viridiplantae</taxon>
        <taxon>Streptophyta</taxon>
        <taxon>Embryophyta</taxon>
        <taxon>Tracheophyta</taxon>
        <taxon>Spermatophyta</taxon>
        <taxon>Magnoliopsida</taxon>
        <taxon>Ranunculales</taxon>
        <taxon>Papaveraceae</taxon>
        <taxon>Papaveroideae</taxon>
        <taxon>Macleaya</taxon>
    </lineage>
</organism>
<dbReference type="FunCoup" id="A0A200PYD2">
    <property type="interactions" value="3"/>
</dbReference>
<dbReference type="STRING" id="56857.A0A200PYD2"/>
<evidence type="ECO:0000256" key="3">
    <source>
        <dbReference type="ARBA" id="ARBA00023015"/>
    </source>
</evidence>
<keyword evidence="5" id="KW-0010">Activator</keyword>
<evidence type="ECO:0000256" key="5">
    <source>
        <dbReference type="ARBA" id="ARBA00023159"/>
    </source>
</evidence>
<dbReference type="PROSITE" id="PS51294">
    <property type="entry name" value="HTH_MYB"/>
    <property type="match status" value="2"/>
</dbReference>
<proteinExistence type="predicted"/>
<keyword evidence="3" id="KW-0805">Transcription regulation</keyword>
<dbReference type="EMBL" id="MVGT01003749">
    <property type="protein sequence ID" value="OVA03249.1"/>
    <property type="molecule type" value="Genomic_DNA"/>
</dbReference>
<dbReference type="InterPro" id="IPR001005">
    <property type="entry name" value="SANT/Myb"/>
</dbReference>
<sequence>MEHRYGVRKGSWTEEEDLLLKQCIEKYGEGKWRQVPPRAGLNRCSKSCRLRWLNYLRPNIKRGQFAADEIDLIIKMHKLLGNRWALIAGRLPGRTANDIKNYWNTHLNKKLMVSERSVVDDQELKDKSNNSIHSEMETKVIKPQPLNFSKNSNKWFRGIDHDTSMEAITIQQQSDTEIMLISTDKNTTSSEPEQLNIRDERMVWLERILLEREEEEEEEEDQEEEEEEEEEAEEKPEPMMISSCPISTDGSSHDHDDVKVDGAETTVVEAMNDLDDLLVDENYYFWQLLLPAQLEN</sequence>
<keyword evidence="6" id="KW-0804">Transcription</keyword>
<evidence type="ECO:0000259" key="10">
    <source>
        <dbReference type="PROSITE" id="PS51294"/>
    </source>
</evidence>
<keyword evidence="2" id="KW-0677">Repeat</keyword>
<reference evidence="11 12" key="1">
    <citation type="journal article" date="2017" name="Mol. Plant">
        <title>The Genome of Medicinal Plant Macleaya cordata Provides New Insights into Benzylisoquinoline Alkaloids Metabolism.</title>
        <authorList>
            <person name="Liu X."/>
            <person name="Liu Y."/>
            <person name="Huang P."/>
            <person name="Ma Y."/>
            <person name="Qing Z."/>
            <person name="Tang Q."/>
            <person name="Cao H."/>
            <person name="Cheng P."/>
            <person name="Zheng Y."/>
            <person name="Yuan Z."/>
            <person name="Zhou Y."/>
            <person name="Liu J."/>
            <person name="Tang Z."/>
            <person name="Zhuo Y."/>
            <person name="Zhang Y."/>
            <person name="Yu L."/>
            <person name="Huang J."/>
            <person name="Yang P."/>
            <person name="Peng Q."/>
            <person name="Zhang J."/>
            <person name="Jiang W."/>
            <person name="Zhang Z."/>
            <person name="Lin K."/>
            <person name="Ro D.K."/>
            <person name="Chen X."/>
            <person name="Xiong X."/>
            <person name="Shang Y."/>
            <person name="Huang S."/>
            <person name="Zeng J."/>
        </authorList>
    </citation>
    <scope>NUCLEOTIDE SEQUENCE [LARGE SCALE GENOMIC DNA]</scope>
    <source>
        <strain evidence="12">cv. BLH2017</strain>
        <tissue evidence="11">Root</tissue>
    </source>
</reference>
<name>A0A200PYD2_MACCD</name>
<keyword evidence="7" id="KW-0539">Nucleus</keyword>
<dbReference type="InterPro" id="IPR009057">
    <property type="entry name" value="Homeodomain-like_sf"/>
</dbReference>
<evidence type="ECO:0000256" key="6">
    <source>
        <dbReference type="ARBA" id="ARBA00023163"/>
    </source>
</evidence>
<dbReference type="PROSITE" id="PS50090">
    <property type="entry name" value="MYB_LIKE"/>
    <property type="match status" value="2"/>
</dbReference>
<feature type="compositionally biased region" description="Acidic residues" evidence="8">
    <location>
        <begin position="212"/>
        <end position="234"/>
    </location>
</feature>
<comment type="subcellular location">
    <subcellularLocation>
        <location evidence="1">Nucleus</location>
    </subcellularLocation>
</comment>
<dbReference type="Pfam" id="PF00249">
    <property type="entry name" value="Myb_DNA-binding"/>
    <property type="match status" value="2"/>
</dbReference>
<evidence type="ECO:0000259" key="9">
    <source>
        <dbReference type="PROSITE" id="PS50090"/>
    </source>
</evidence>
<evidence type="ECO:0000256" key="1">
    <source>
        <dbReference type="ARBA" id="ARBA00004123"/>
    </source>
</evidence>
<dbReference type="InterPro" id="IPR017930">
    <property type="entry name" value="Myb_dom"/>
</dbReference>
<evidence type="ECO:0000256" key="8">
    <source>
        <dbReference type="SAM" id="MobiDB-lite"/>
    </source>
</evidence>
<dbReference type="OrthoDB" id="2143914at2759"/>
<feature type="domain" description="HTH myb-type" evidence="10">
    <location>
        <begin position="61"/>
        <end position="111"/>
    </location>
</feature>
<accession>A0A200PYD2</accession>
<dbReference type="InParanoid" id="A0A200PYD2"/>
<dbReference type="SMART" id="SM00717">
    <property type="entry name" value="SANT"/>
    <property type="match status" value="2"/>
</dbReference>
<protein>
    <submittedName>
        <fullName evidence="11">SANT/Myb domain</fullName>
    </submittedName>
</protein>
<gene>
    <name evidence="11" type="ORF">BVC80_8977g24</name>
</gene>
<feature type="domain" description="Myb-like" evidence="9">
    <location>
        <begin position="4"/>
        <end position="56"/>
    </location>
</feature>
<dbReference type="Proteomes" id="UP000195402">
    <property type="component" value="Unassembled WGS sequence"/>
</dbReference>